<dbReference type="STRING" id="1166018.FAES_0810"/>
<accession>I0K3W8</accession>
<dbReference type="GO" id="GO:0047244">
    <property type="term" value="F:N-acetylglucosaminyldiphosphoundecaprenol N-acetyl-beta-D-mannosaminyltransferase activity"/>
    <property type="evidence" value="ECO:0007669"/>
    <property type="project" value="UniProtKB-EC"/>
</dbReference>
<keyword evidence="4" id="KW-1185">Reference proteome</keyword>
<gene>
    <name evidence="3" type="ORF">FAES_0810</name>
</gene>
<dbReference type="CDD" id="cd06533">
    <property type="entry name" value="Glyco_transf_WecG_TagA"/>
    <property type="match status" value="1"/>
</dbReference>
<dbReference type="OrthoDB" id="9771846at2"/>
<dbReference type="KEGG" id="fae:FAES_0810"/>
<evidence type="ECO:0000313" key="3">
    <source>
        <dbReference type="EMBL" id="CCG98821.1"/>
    </source>
</evidence>
<dbReference type="HOGENOM" id="CLU_063203_2_0_10"/>
<proteinExistence type="predicted"/>
<dbReference type="Pfam" id="PF03808">
    <property type="entry name" value="Glyco_tran_WecG"/>
    <property type="match status" value="1"/>
</dbReference>
<dbReference type="AlphaFoldDB" id="I0K3W8"/>
<dbReference type="PANTHER" id="PTHR34136">
    <property type="match status" value="1"/>
</dbReference>
<reference evidence="3 4" key="1">
    <citation type="journal article" date="2012" name="J. Bacteriol.">
        <title>Genome Sequence of Fibrella aestuarina BUZ 2T, a Filamentous Marine Bacterium.</title>
        <authorList>
            <person name="Filippini M."/>
            <person name="Qi W."/>
            <person name="Blom J."/>
            <person name="Goesmann A."/>
            <person name="Smits T.H."/>
            <person name="Bagheri H.C."/>
        </authorList>
    </citation>
    <scope>NUCLEOTIDE SEQUENCE [LARGE SCALE GENOMIC DNA]</scope>
    <source>
        <strain evidence="4">BUZ 2T</strain>
    </source>
</reference>
<dbReference type="InterPro" id="IPR004629">
    <property type="entry name" value="WecG_TagA_CpsF"/>
</dbReference>
<evidence type="ECO:0000256" key="2">
    <source>
        <dbReference type="ARBA" id="ARBA00022679"/>
    </source>
</evidence>
<dbReference type="Proteomes" id="UP000011058">
    <property type="component" value="Chromosome"/>
</dbReference>
<dbReference type="EMBL" id="HE796683">
    <property type="protein sequence ID" value="CCG98821.1"/>
    <property type="molecule type" value="Genomic_DNA"/>
</dbReference>
<dbReference type="EC" id="2.4.1.187" evidence="3"/>
<keyword evidence="1 3" id="KW-0328">Glycosyltransferase</keyword>
<organism evidence="3 4">
    <name type="scientific">Fibrella aestuarina BUZ 2</name>
    <dbReference type="NCBI Taxonomy" id="1166018"/>
    <lineage>
        <taxon>Bacteria</taxon>
        <taxon>Pseudomonadati</taxon>
        <taxon>Bacteroidota</taxon>
        <taxon>Cytophagia</taxon>
        <taxon>Cytophagales</taxon>
        <taxon>Spirosomataceae</taxon>
        <taxon>Fibrella</taxon>
    </lineage>
</organism>
<evidence type="ECO:0000313" key="4">
    <source>
        <dbReference type="Proteomes" id="UP000011058"/>
    </source>
</evidence>
<evidence type="ECO:0000256" key="1">
    <source>
        <dbReference type="ARBA" id="ARBA00022676"/>
    </source>
</evidence>
<keyword evidence="2 3" id="KW-0808">Transferase</keyword>
<sequence length="271" mass="30137">MAPLSSPVSPVSASPRAPVLSLDISLASYHAIQEAIIAAAHRHESRTACFANVHMTVEGTHDVAFAQLVNEADWVTADGVPLTWAIRLLQGLPQERVAGIDMLPDLVRRAAEEQLPVFFYGSTPDVLAKTVAVCQERYPSLQLAGTLSPPFRPLTEAEESDVIDTINTSGARLVFVALGCPKQERWMAQMRGRVQAVMLGIGGALPILAGTQRRSPRWMQQNGLEWVFRLAVEPRRLFKRYAVTNSLFLLYLTRQFWRTKRGADSRRQHIL</sequence>
<name>I0K3W8_9BACT</name>
<dbReference type="NCBIfam" id="TIGR00696">
    <property type="entry name" value="wecG_tagA_cpsF"/>
    <property type="match status" value="1"/>
</dbReference>
<protein>
    <submittedName>
        <fullName evidence="3">Glycosyl transferase, WecB/TagA/CpsF family</fullName>
        <ecNumber evidence="3">2.4.1.187</ecNumber>
    </submittedName>
</protein>
<dbReference type="PANTHER" id="PTHR34136:SF1">
    <property type="entry name" value="UDP-N-ACETYL-D-MANNOSAMINURONIC ACID TRANSFERASE"/>
    <property type="match status" value="1"/>
</dbReference>
<dbReference type="eggNOG" id="COG1922">
    <property type="taxonomic scope" value="Bacteria"/>
</dbReference>